<sequence>MERENLLNGNNSVDLVKIGVCYMLQSVMAETALIALTSRLLFLVKTSPLLDANMLEYLAGTDNRFPLGRLNRLEKAAAENMDGGDAEDTESEDDDDDEDDEDDDDDNGEDESEDEDDSDDEPFGDGESDDDDDDDDSDEYDDEDNDNGDEEDEEDEESDDDDDKEMQAQPPSERKK</sequence>
<dbReference type="EMBL" id="JACEGQ020000001">
    <property type="protein sequence ID" value="KAH8520803.1"/>
    <property type="molecule type" value="Genomic_DNA"/>
</dbReference>
<organism evidence="2 3">
    <name type="scientific">Populus deltoides</name>
    <name type="common">Eastern poplar</name>
    <name type="synonym">Eastern cottonwood</name>
    <dbReference type="NCBI Taxonomy" id="3696"/>
    <lineage>
        <taxon>Eukaryota</taxon>
        <taxon>Viridiplantae</taxon>
        <taxon>Streptophyta</taxon>
        <taxon>Embryophyta</taxon>
        <taxon>Tracheophyta</taxon>
        <taxon>Spermatophyta</taxon>
        <taxon>Magnoliopsida</taxon>
        <taxon>eudicotyledons</taxon>
        <taxon>Gunneridae</taxon>
        <taxon>Pentapetalae</taxon>
        <taxon>rosids</taxon>
        <taxon>fabids</taxon>
        <taxon>Malpighiales</taxon>
        <taxon>Salicaceae</taxon>
        <taxon>Saliceae</taxon>
        <taxon>Populus</taxon>
    </lineage>
</organism>
<feature type="region of interest" description="Disordered" evidence="1">
    <location>
        <begin position="76"/>
        <end position="176"/>
    </location>
</feature>
<dbReference type="PANTHER" id="PTHR35711:SF1">
    <property type="entry name" value="ECTODERMAL, ISOFORM F"/>
    <property type="match status" value="1"/>
</dbReference>
<feature type="compositionally biased region" description="Acidic residues" evidence="1">
    <location>
        <begin position="82"/>
        <end position="164"/>
    </location>
</feature>
<dbReference type="Proteomes" id="UP000807159">
    <property type="component" value="Chromosome 1"/>
</dbReference>
<reference evidence="2" key="1">
    <citation type="journal article" date="2021" name="J. Hered.">
        <title>Genome Assembly of Salicaceae Populus deltoides (Eastern Cottonwood) I-69 Based on Nanopore Sequencing and Hi-C Technologies.</title>
        <authorList>
            <person name="Bai S."/>
            <person name="Wu H."/>
            <person name="Zhang J."/>
            <person name="Pan Z."/>
            <person name="Zhao W."/>
            <person name="Li Z."/>
            <person name="Tong C."/>
        </authorList>
    </citation>
    <scope>NUCLEOTIDE SEQUENCE</scope>
    <source>
        <tissue evidence="2">Leaf</tissue>
    </source>
</reference>
<accession>A0A8T2ZTC0</accession>
<comment type="caution">
    <text evidence="2">The sequence shown here is derived from an EMBL/GenBank/DDBJ whole genome shotgun (WGS) entry which is preliminary data.</text>
</comment>
<keyword evidence="3" id="KW-1185">Reference proteome</keyword>
<name>A0A8T2ZTC0_POPDE</name>
<evidence type="ECO:0000313" key="3">
    <source>
        <dbReference type="Proteomes" id="UP000807159"/>
    </source>
</evidence>
<dbReference type="AlphaFoldDB" id="A0A8T2ZTC0"/>
<dbReference type="PANTHER" id="PTHR35711">
    <property type="entry name" value="EXPRESSED PROTEIN"/>
    <property type="match status" value="1"/>
</dbReference>
<evidence type="ECO:0000313" key="2">
    <source>
        <dbReference type="EMBL" id="KAH8520803.1"/>
    </source>
</evidence>
<proteinExistence type="predicted"/>
<protein>
    <submittedName>
        <fullName evidence="2">Uncharacterized protein</fullName>
    </submittedName>
</protein>
<evidence type="ECO:0000256" key="1">
    <source>
        <dbReference type="SAM" id="MobiDB-lite"/>
    </source>
</evidence>
<gene>
    <name evidence="2" type="ORF">H0E87_002018</name>
</gene>